<dbReference type="PANTHER" id="PTHR10590">
    <property type="entry name" value="SODIUM/NUCLEOSIDE COTRANSPORTER"/>
    <property type="match status" value="1"/>
</dbReference>
<protein>
    <submittedName>
        <fullName evidence="11">Na+ dependent nucleoside transporter domain protein</fullName>
    </submittedName>
</protein>
<dbReference type="AlphaFoldDB" id="E1QHE1"/>
<dbReference type="STRING" id="644282.Deba_1616"/>
<dbReference type="Pfam" id="PF01773">
    <property type="entry name" value="Nucleos_tra2_N"/>
    <property type="match status" value="1"/>
</dbReference>
<dbReference type="GO" id="GO:0005337">
    <property type="term" value="F:nucleoside transmembrane transporter activity"/>
    <property type="evidence" value="ECO:0007669"/>
    <property type="project" value="InterPro"/>
</dbReference>
<proteinExistence type="inferred from homology"/>
<reference evidence="11 12" key="1">
    <citation type="journal article" date="2010" name="Stand. Genomic Sci.">
        <title>Complete genome sequence of Desulfarculus baarsii type strain (2st14).</title>
        <authorList>
            <person name="Sun H."/>
            <person name="Spring S."/>
            <person name="Lapidus A."/>
            <person name="Davenport K."/>
            <person name="Del Rio T.G."/>
            <person name="Tice H."/>
            <person name="Nolan M."/>
            <person name="Copeland A."/>
            <person name="Cheng J.F."/>
            <person name="Lucas S."/>
            <person name="Tapia R."/>
            <person name="Goodwin L."/>
            <person name="Pitluck S."/>
            <person name="Ivanova N."/>
            <person name="Pagani I."/>
            <person name="Mavromatis K."/>
            <person name="Ovchinnikova G."/>
            <person name="Pati A."/>
            <person name="Chen A."/>
            <person name="Palaniappan K."/>
            <person name="Hauser L."/>
            <person name="Chang Y.J."/>
            <person name="Jeffries C.D."/>
            <person name="Detter J.C."/>
            <person name="Han C."/>
            <person name="Rohde M."/>
            <person name="Brambilla E."/>
            <person name="Goker M."/>
            <person name="Woyke T."/>
            <person name="Bristow J."/>
            <person name="Eisen J.A."/>
            <person name="Markowitz V."/>
            <person name="Hugenholtz P."/>
            <person name="Kyrpides N.C."/>
            <person name="Klenk H.P."/>
            <person name="Land M."/>
        </authorList>
    </citation>
    <scope>NUCLEOTIDE SEQUENCE [LARGE SCALE GENOMIC DNA]</scope>
    <source>
        <strain evidence="12">ATCC 33931 / DSM 2075 / LMG 7858 / VKM B-1802 / 2st14</strain>
    </source>
</reference>
<feature type="transmembrane region" description="Helical" evidence="7">
    <location>
        <begin position="140"/>
        <end position="164"/>
    </location>
</feature>
<keyword evidence="3" id="KW-1003">Cell membrane</keyword>
<dbReference type="EMBL" id="CP002085">
    <property type="protein sequence ID" value="ADK84984.1"/>
    <property type="molecule type" value="Genomic_DNA"/>
</dbReference>
<name>E1QHE1_DESB2</name>
<feature type="transmembrane region" description="Helical" evidence="7">
    <location>
        <begin position="69"/>
        <end position="89"/>
    </location>
</feature>
<feature type="domain" description="Nucleoside transporter/FeoB GTPase Gate" evidence="10">
    <location>
        <begin position="103"/>
        <end position="197"/>
    </location>
</feature>
<feature type="transmembrane region" description="Helical" evidence="7">
    <location>
        <begin position="206"/>
        <end position="225"/>
    </location>
</feature>
<feature type="transmembrane region" description="Helical" evidence="7">
    <location>
        <begin position="6"/>
        <end position="26"/>
    </location>
</feature>
<evidence type="ECO:0000259" key="8">
    <source>
        <dbReference type="Pfam" id="PF01773"/>
    </source>
</evidence>
<keyword evidence="4 7" id="KW-0812">Transmembrane</keyword>
<feature type="domain" description="Concentrative nucleoside transporter C-terminal" evidence="9">
    <location>
        <begin position="209"/>
        <end position="418"/>
    </location>
</feature>
<accession>E1QHE1</accession>
<keyword evidence="12" id="KW-1185">Reference proteome</keyword>
<keyword evidence="6 7" id="KW-0472">Membrane</keyword>
<feature type="transmembrane region" description="Helical" evidence="7">
    <location>
        <begin position="402"/>
        <end position="422"/>
    </location>
</feature>
<dbReference type="RefSeq" id="WP_013258437.1">
    <property type="nucleotide sequence ID" value="NC_014365.1"/>
</dbReference>
<feature type="transmembrane region" description="Helical" evidence="7">
    <location>
        <begin position="38"/>
        <end position="57"/>
    </location>
</feature>
<evidence type="ECO:0000259" key="10">
    <source>
        <dbReference type="Pfam" id="PF07670"/>
    </source>
</evidence>
<feature type="transmembrane region" description="Helical" evidence="7">
    <location>
        <begin position="363"/>
        <end position="390"/>
    </location>
</feature>
<dbReference type="InterPro" id="IPR011642">
    <property type="entry name" value="Gate_dom"/>
</dbReference>
<dbReference type="HOGENOM" id="CLU_016813_4_2_7"/>
<dbReference type="GO" id="GO:0015293">
    <property type="term" value="F:symporter activity"/>
    <property type="evidence" value="ECO:0007669"/>
    <property type="project" value="TreeGrafter"/>
</dbReference>
<comment type="similarity">
    <text evidence="2">Belongs to the concentrative nucleoside transporter (CNT) (TC 2.A.41) family.</text>
</comment>
<evidence type="ECO:0000313" key="11">
    <source>
        <dbReference type="EMBL" id="ADK84984.1"/>
    </source>
</evidence>
<comment type="subcellular location">
    <subcellularLocation>
        <location evidence="1">Cell membrane</location>
        <topology evidence="1">Multi-pass membrane protein</topology>
    </subcellularLocation>
</comment>
<evidence type="ECO:0000256" key="6">
    <source>
        <dbReference type="ARBA" id="ARBA00023136"/>
    </source>
</evidence>
<dbReference type="KEGG" id="dbr:Deba_1616"/>
<feature type="transmembrane region" description="Helical" evidence="7">
    <location>
        <begin position="176"/>
        <end position="200"/>
    </location>
</feature>
<keyword evidence="5 7" id="KW-1133">Transmembrane helix</keyword>
<dbReference type="Proteomes" id="UP000009047">
    <property type="component" value="Chromosome"/>
</dbReference>
<evidence type="ECO:0000256" key="1">
    <source>
        <dbReference type="ARBA" id="ARBA00004651"/>
    </source>
</evidence>
<evidence type="ECO:0000256" key="5">
    <source>
        <dbReference type="ARBA" id="ARBA00022989"/>
    </source>
</evidence>
<feature type="transmembrane region" description="Helical" evidence="7">
    <location>
        <begin position="96"/>
        <end position="120"/>
    </location>
</feature>
<dbReference type="PANTHER" id="PTHR10590:SF4">
    <property type="entry name" value="SOLUTE CARRIER FAMILY 28 MEMBER 3"/>
    <property type="match status" value="1"/>
</dbReference>
<feature type="transmembrane region" description="Helical" evidence="7">
    <location>
        <begin position="266"/>
        <end position="284"/>
    </location>
</feature>
<feature type="domain" description="Concentrative nucleoside transporter N-terminal" evidence="8">
    <location>
        <begin position="14"/>
        <end position="87"/>
    </location>
</feature>
<evidence type="ECO:0000256" key="2">
    <source>
        <dbReference type="ARBA" id="ARBA00009033"/>
    </source>
</evidence>
<sequence>MQAAPWYYNVISLIGLLMVTFLSGLCGLGRGPVPWRTVIWGLILQLALAFFFFAVPAGGQAMLALNDVFLTLLASAKAGATFLFGPLAISPGQPGSIGFVFAVQALSTVVFFMACMAILYQLGLMQRVVRLLARLLARTMGLSGAESLGVASSIMVGAEMAGVVRPYLPEMTRSELFMLLTAAMATVASTVMGVIVANLHMYFPNIAGHLISASVISAPAAAVVAKLMEPETGQPLTAGQVVDPHFGRYDGVMEAVSAGALDGVKLAVGIAAMLLAFLSLTALLDQILSWLTGLVGLEGVGLKEVLTWLAWPFAVLMGVPLEDAPKVAALIGQRALVTELPAYAELANMLARGDLAYSRSAVIASYALCGFAHVGSVAIFVGGFGALAPGRVGELARLGFKALWAATLVTVMTGCVAGLFAWGGRSILGIVH</sequence>
<dbReference type="eggNOG" id="COG1972">
    <property type="taxonomic scope" value="Bacteria"/>
</dbReference>
<dbReference type="InterPro" id="IPR008276">
    <property type="entry name" value="C_nuclsd_transpt"/>
</dbReference>
<evidence type="ECO:0000259" key="9">
    <source>
        <dbReference type="Pfam" id="PF07662"/>
    </source>
</evidence>
<organism evidence="11 12">
    <name type="scientific">Desulfarculus baarsii (strain ATCC 33931 / DSM 2075 / LMG 7858 / VKM B-1802 / 2st14)</name>
    <dbReference type="NCBI Taxonomy" id="644282"/>
    <lineage>
        <taxon>Bacteria</taxon>
        <taxon>Pseudomonadati</taxon>
        <taxon>Thermodesulfobacteriota</taxon>
        <taxon>Desulfarculia</taxon>
        <taxon>Desulfarculales</taxon>
        <taxon>Desulfarculaceae</taxon>
        <taxon>Desulfarculus</taxon>
    </lineage>
</organism>
<dbReference type="Pfam" id="PF07670">
    <property type="entry name" value="Gate"/>
    <property type="match status" value="1"/>
</dbReference>
<dbReference type="Pfam" id="PF07662">
    <property type="entry name" value="Nucleos_tra2_C"/>
    <property type="match status" value="1"/>
</dbReference>
<evidence type="ECO:0000256" key="7">
    <source>
        <dbReference type="SAM" id="Phobius"/>
    </source>
</evidence>
<dbReference type="OrthoDB" id="9766455at2"/>
<gene>
    <name evidence="11" type="ordered locus">Deba_1616</name>
</gene>
<dbReference type="InterPro" id="IPR011657">
    <property type="entry name" value="CNT_C_dom"/>
</dbReference>
<dbReference type="GO" id="GO:0005886">
    <property type="term" value="C:plasma membrane"/>
    <property type="evidence" value="ECO:0007669"/>
    <property type="project" value="UniProtKB-SubCell"/>
</dbReference>
<evidence type="ECO:0000313" key="12">
    <source>
        <dbReference type="Proteomes" id="UP000009047"/>
    </source>
</evidence>
<dbReference type="InterPro" id="IPR002668">
    <property type="entry name" value="CNT_N_dom"/>
</dbReference>
<evidence type="ECO:0000256" key="3">
    <source>
        <dbReference type="ARBA" id="ARBA00022475"/>
    </source>
</evidence>
<evidence type="ECO:0000256" key="4">
    <source>
        <dbReference type="ARBA" id="ARBA00022692"/>
    </source>
</evidence>